<accession>A0AAV7RAL5</accession>
<keyword evidence="3" id="KW-1185">Reference proteome</keyword>
<protein>
    <submittedName>
        <fullName evidence="2">Uncharacterized protein</fullName>
    </submittedName>
</protein>
<dbReference type="AlphaFoldDB" id="A0AAV7RAL5"/>
<feature type="region of interest" description="Disordered" evidence="1">
    <location>
        <begin position="1"/>
        <end position="36"/>
    </location>
</feature>
<organism evidence="2 3">
    <name type="scientific">Pleurodeles waltl</name>
    <name type="common">Iberian ribbed newt</name>
    <dbReference type="NCBI Taxonomy" id="8319"/>
    <lineage>
        <taxon>Eukaryota</taxon>
        <taxon>Metazoa</taxon>
        <taxon>Chordata</taxon>
        <taxon>Craniata</taxon>
        <taxon>Vertebrata</taxon>
        <taxon>Euteleostomi</taxon>
        <taxon>Amphibia</taxon>
        <taxon>Batrachia</taxon>
        <taxon>Caudata</taxon>
        <taxon>Salamandroidea</taxon>
        <taxon>Salamandridae</taxon>
        <taxon>Pleurodelinae</taxon>
        <taxon>Pleurodeles</taxon>
    </lineage>
</organism>
<evidence type="ECO:0000313" key="3">
    <source>
        <dbReference type="Proteomes" id="UP001066276"/>
    </source>
</evidence>
<name>A0AAV7RAL5_PLEWA</name>
<proteinExistence type="predicted"/>
<reference evidence="2" key="1">
    <citation type="journal article" date="2022" name="bioRxiv">
        <title>Sequencing and chromosome-scale assembly of the giantPleurodeles waltlgenome.</title>
        <authorList>
            <person name="Brown T."/>
            <person name="Elewa A."/>
            <person name="Iarovenko S."/>
            <person name="Subramanian E."/>
            <person name="Araus A.J."/>
            <person name="Petzold A."/>
            <person name="Susuki M."/>
            <person name="Suzuki K.-i.T."/>
            <person name="Hayashi T."/>
            <person name="Toyoda A."/>
            <person name="Oliveira C."/>
            <person name="Osipova E."/>
            <person name="Leigh N.D."/>
            <person name="Simon A."/>
            <person name="Yun M.H."/>
        </authorList>
    </citation>
    <scope>NUCLEOTIDE SEQUENCE</scope>
    <source>
        <strain evidence="2">20211129_DDA</strain>
        <tissue evidence="2">Liver</tissue>
    </source>
</reference>
<dbReference type="Proteomes" id="UP001066276">
    <property type="component" value="Chromosome 5"/>
</dbReference>
<sequence length="156" mass="18555">MCRSFDRGTGSTGDNDGRKRAVVQEVRGGSGSRRRRYRTKESKQWYGRICGDGGPWYRRYKMRESLQWYGRYWVHGSRYRICGDCGPWYRRYRMRESLLWYSRNGMTAGHDTQALGSQRTVVREVRDDSGRIYRTTYRTTETHWYGRYGLTAVGSR</sequence>
<dbReference type="EMBL" id="JANPWB010000009">
    <property type="protein sequence ID" value="KAJ1149138.1"/>
    <property type="molecule type" value="Genomic_DNA"/>
</dbReference>
<evidence type="ECO:0000313" key="2">
    <source>
        <dbReference type="EMBL" id="KAJ1149138.1"/>
    </source>
</evidence>
<gene>
    <name evidence="2" type="ORF">NDU88_001955</name>
</gene>
<evidence type="ECO:0000256" key="1">
    <source>
        <dbReference type="SAM" id="MobiDB-lite"/>
    </source>
</evidence>
<comment type="caution">
    <text evidence="2">The sequence shown here is derived from an EMBL/GenBank/DDBJ whole genome shotgun (WGS) entry which is preliminary data.</text>
</comment>